<keyword evidence="10" id="KW-1185">Reference proteome</keyword>
<evidence type="ECO:0000313" key="9">
    <source>
        <dbReference type="EMBL" id="PON66470.1"/>
    </source>
</evidence>
<dbReference type="Proteomes" id="UP000237105">
    <property type="component" value="Unassembled WGS sequence"/>
</dbReference>
<dbReference type="GO" id="GO:0005634">
    <property type="term" value="C:nucleus"/>
    <property type="evidence" value="ECO:0007669"/>
    <property type="project" value="UniProtKB-SubCell"/>
</dbReference>
<comment type="subcellular location">
    <subcellularLocation>
        <location evidence="1">Nucleus</location>
    </subcellularLocation>
</comment>
<dbReference type="GO" id="GO:0046983">
    <property type="term" value="F:protein dimerization activity"/>
    <property type="evidence" value="ECO:0007669"/>
    <property type="project" value="InterPro"/>
</dbReference>
<feature type="compositionally biased region" description="Acidic residues" evidence="7">
    <location>
        <begin position="129"/>
        <end position="142"/>
    </location>
</feature>
<evidence type="ECO:0000256" key="2">
    <source>
        <dbReference type="ARBA" id="ARBA00011738"/>
    </source>
</evidence>
<feature type="domain" description="BHLH" evidence="8">
    <location>
        <begin position="166"/>
        <end position="215"/>
    </location>
</feature>
<evidence type="ECO:0000256" key="1">
    <source>
        <dbReference type="ARBA" id="ARBA00004123"/>
    </source>
</evidence>
<name>A0A2P5CZJ0_PARAD</name>
<keyword evidence="3" id="KW-0805">Transcription regulation</keyword>
<evidence type="ECO:0000256" key="7">
    <source>
        <dbReference type="SAM" id="MobiDB-lite"/>
    </source>
</evidence>
<dbReference type="Gene3D" id="4.10.280.10">
    <property type="entry name" value="Helix-loop-helix DNA-binding domain"/>
    <property type="match status" value="1"/>
</dbReference>
<evidence type="ECO:0000256" key="5">
    <source>
        <dbReference type="ARBA" id="ARBA00023163"/>
    </source>
</evidence>
<dbReference type="SUPFAM" id="SSF47459">
    <property type="entry name" value="HLH, helix-loop-helix DNA-binding domain"/>
    <property type="match status" value="1"/>
</dbReference>
<keyword evidence="5" id="KW-0804">Transcription</keyword>
<dbReference type="InterPro" id="IPR051358">
    <property type="entry name" value="TF_AMS/ICE1/BHLH6-like"/>
</dbReference>
<evidence type="ECO:0000256" key="4">
    <source>
        <dbReference type="ARBA" id="ARBA00023125"/>
    </source>
</evidence>
<dbReference type="AlphaFoldDB" id="A0A2P5CZJ0"/>
<dbReference type="PROSITE" id="PS50888">
    <property type="entry name" value="BHLH"/>
    <property type="match status" value="1"/>
</dbReference>
<keyword evidence="6" id="KW-0539">Nucleus</keyword>
<accession>A0A2P5CZJ0</accession>
<reference evidence="10" key="1">
    <citation type="submission" date="2016-06" db="EMBL/GenBank/DDBJ databases">
        <title>Parallel loss of symbiosis genes in relatives of nitrogen-fixing non-legume Parasponia.</title>
        <authorList>
            <person name="Van Velzen R."/>
            <person name="Holmer R."/>
            <person name="Bu F."/>
            <person name="Rutten L."/>
            <person name="Van Zeijl A."/>
            <person name="Liu W."/>
            <person name="Santuari L."/>
            <person name="Cao Q."/>
            <person name="Sharma T."/>
            <person name="Shen D."/>
            <person name="Roswanjaya Y."/>
            <person name="Wardhani T."/>
            <person name="Kalhor M.S."/>
            <person name="Jansen J."/>
            <person name="Van den Hoogen J."/>
            <person name="Gungor B."/>
            <person name="Hartog M."/>
            <person name="Hontelez J."/>
            <person name="Verver J."/>
            <person name="Yang W.-C."/>
            <person name="Schijlen E."/>
            <person name="Repin R."/>
            <person name="Schilthuizen M."/>
            <person name="Schranz E."/>
            <person name="Heidstra R."/>
            <person name="Miyata K."/>
            <person name="Fedorova E."/>
            <person name="Kohlen W."/>
            <person name="Bisseling T."/>
            <person name="Smit S."/>
            <person name="Geurts R."/>
        </authorList>
    </citation>
    <scope>NUCLEOTIDE SEQUENCE [LARGE SCALE GENOMIC DNA]</scope>
    <source>
        <strain evidence="10">cv. WU1-14</strain>
    </source>
</reference>
<evidence type="ECO:0000256" key="3">
    <source>
        <dbReference type="ARBA" id="ARBA00023015"/>
    </source>
</evidence>
<dbReference type="GO" id="GO:0003700">
    <property type="term" value="F:DNA-binding transcription factor activity"/>
    <property type="evidence" value="ECO:0007669"/>
    <property type="project" value="TreeGrafter"/>
</dbReference>
<dbReference type="OrthoDB" id="1886792at2759"/>
<proteinExistence type="predicted"/>
<protein>
    <submittedName>
        <fullName evidence="9">Basic helix-loop-helix transcription factor</fullName>
    </submittedName>
</protein>
<keyword evidence="4" id="KW-0238">DNA-binding</keyword>
<dbReference type="InterPro" id="IPR036638">
    <property type="entry name" value="HLH_DNA-bd_sf"/>
</dbReference>
<feature type="region of interest" description="Disordered" evidence="7">
    <location>
        <begin position="118"/>
        <end position="177"/>
    </location>
</feature>
<sequence length="364" mass="40721">MYKMDEAIIPNSSAPNPIIHNFNGLELHYFFDGTNNIIHDDRSVNLIRGAETENPFVNFDHCDLINGTNYFVDDHDHNQFGPLTPGDHVFGFSGVSTGSTDDYNPNISLFLNNLASPSFDGRPRSGDHDLEEEEVKEEEENDREVSSETNTGTSASSAKKSKAKGGDRSKTLISERKRRGRMKEKLYALRSLVPNITKMDKASIVGDAVIYVQELKMQAKKLKDEIRGLETSLLGSQRYQGSSININNNPSQVHDGNANNITNQLIIKNIVQMDMFQVEERGFYMRLVCNKGEGVVASLYKVLESFTSFDVQTSNLASTVDGFELKVTLRVKDTVREMSLPDLKLWVIGALLNQGFEFKSAFST</sequence>
<evidence type="ECO:0000259" key="8">
    <source>
        <dbReference type="PROSITE" id="PS50888"/>
    </source>
</evidence>
<dbReference type="InterPro" id="IPR011598">
    <property type="entry name" value="bHLH_dom"/>
</dbReference>
<evidence type="ECO:0000313" key="10">
    <source>
        <dbReference type="Proteomes" id="UP000237105"/>
    </source>
</evidence>
<comment type="subunit">
    <text evidence="2">Homodimer.</text>
</comment>
<dbReference type="Pfam" id="PF00010">
    <property type="entry name" value="HLH"/>
    <property type="match status" value="1"/>
</dbReference>
<evidence type="ECO:0000256" key="6">
    <source>
        <dbReference type="ARBA" id="ARBA00023242"/>
    </source>
</evidence>
<dbReference type="FunFam" id="4.10.280.10:FF:000096">
    <property type="entry name" value="Basic helix-loop-helix (BHLH) DNA-binding superfamily protein"/>
    <property type="match status" value="1"/>
</dbReference>
<dbReference type="PANTHER" id="PTHR31945">
    <property type="entry name" value="TRANSCRIPTION FACTOR SCREAM2-RELATED"/>
    <property type="match status" value="1"/>
</dbReference>
<organism evidence="9 10">
    <name type="scientific">Parasponia andersonii</name>
    <name type="common">Sponia andersonii</name>
    <dbReference type="NCBI Taxonomy" id="3476"/>
    <lineage>
        <taxon>Eukaryota</taxon>
        <taxon>Viridiplantae</taxon>
        <taxon>Streptophyta</taxon>
        <taxon>Embryophyta</taxon>
        <taxon>Tracheophyta</taxon>
        <taxon>Spermatophyta</taxon>
        <taxon>Magnoliopsida</taxon>
        <taxon>eudicotyledons</taxon>
        <taxon>Gunneridae</taxon>
        <taxon>Pentapetalae</taxon>
        <taxon>rosids</taxon>
        <taxon>fabids</taxon>
        <taxon>Rosales</taxon>
        <taxon>Cannabaceae</taxon>
        <taxon>Parasponia</taxon>
    </lineage>
</organism>
<gene>
    <name evidence="9" type="primary">PanBHLH83</name>
    <name evidence="9" type="ORF">PanWU01x14_108920</name>
</gene>
<dbReference type="PANTHER" id="PTHR31945:SF17">
    <property type="entry name" value="TRANSCRIPTION FACTOR FER-LIKE IRON DEFICIENCY-INDUCED TRANSCRIPTION FACTOR"/>
    <property type="match status" value="1"/>
</dbReference>
<dbReference type="GO" id="GO:0043565">
    <property type="term" value="F:sequence-specific DNA binding"/>
    <property type="evidence" value="ECO:0007669"/>
    <property type="project" value="TreeGrafter"/>
</dbReference>
<feature type="compositionally biased region" description="Basic and acidic residues" evidence="7">
    <location>
        <begin position="164"/>
        <end position="175"/>
    </location>
</feature>
<dbReference type="EMBL" id="JXTB01000079">
    <property type="protein sequence ID" value="PON66470.1"/>
    <property type="molecule type" value="Genomic_DNA"/>
</dbReference>
<dbReference type="SMART" id="SM00353">
    <property type="entry name" value="HLH"/>
    <property type="match status" value="1"/>
</dbReference>
<dbReference type="STRING" id="3476.A0A2P5CZJ0"/>
<comment type="caution">
    <text evidence="9">The sequence shown here is derived from an EMBL/GenBank/DDBJ whole genome shotgun (WGS) entry which is preliminary data.</text>
</comment>